<proteinExistence type="predicted"/>
<dbReference type="InterPro" id="IPR021109">
    <property type="entry name" value="Peptidase_aspartic_dom_sf"/>
</dbReference>
<dbReference type="Gene3D" id="2.40.70.10">
    <property type="entry name" value="Acid Proteases"/>
    <property type="match status" value="2"/>
</dbReference>
<dbReference type="SUPFAM" id="SSF50156">
    <property type="entry name" value="PDZ domain-like"/>
    <property type="match status" value="1"/>
</dbReference>
<dbReference type="InterPro" id="IPR001995">
    <property type="entry name" value="Peptidase_A2_cat"/>
</dbReference>
<name>A0A6G6GPY4_9FLAO</name>
<dbReference type="InterPro" id="IPR001478">
    <property type="entry name" value="PDZ"/>
</dbReference>
<dbReference type="InterPro" id="IPR036034">
    <property type="entry name" value="PDZ_sf"/>
</dbReference>
<dbReference type="GO" id="GO:0006508">
    <property type="term" value="P:proteolysis"/>
    <property type="evidence" value="ECO:0007669"/>
    <property type="project" value="InterPro"/>
</dbReference>
<evidence type="ECO:0000259" key="2">
    <source>
        <dbReference type="PROSITE" id="PS50106"/>
    </source>
</evidence>
<keyword evidence="1" id="KW-0378">Hydrolase</keyword>
<sequence>MIRVLLLFFFILEVMVYELKKQRIYVLLCVMFLLGSWCSAQDGFLLPTNVKKNRIKFELVNNLVIVPVELNGTKLSFLLDTGVNTSLLFSVAENDSLELNNAVPTKIRGLGEGGSVEALRSMHNTLQVGKAVDKSHSLYVVFDESLNFSPRMGVPVHGILGYDFFKNFIVKIDYVSNVLTLYNPDHISENPCRKCEEFELSFYANKPFLNVKISEELGLSNALLLIDSGSSDALWIFREDAHITEMPKNYFEDYLGLGLSGSIFGKRSKIDALQIGVYDLTKVSTSFPDENAIKNIVFFKQREGSLGAAVLKRFTVYFDYKNQRMYLKKNSNFKKPFYYNMAGIVLAHDGTVTVKDVQDYRSGSFNLNKSNHNNVAVSLPVNASYNFFLTPRIVVAELRADSPAAKAGVEKGDTILEINGKPVYKQKLYELTAFFSSKAGKTVHLLIERNGATLKKKFILTKVL</sequence>
<evidence type="ECO:0000313" key="4">
    <source>
        <dbReference type="EMBL" id="QIE60493.1"/>
    </source>
</evidence>
<dbReference type="Proteomes" id="UP000505306">
    <property type="component" value="Chromosome"/>
</dbReference>
<dbReference type="SUPFAM" id="SSF50630">
    <property type="entry name" value="Acid proteases"/>
    <property type="match status" value="1"/>
</dbReference>
<dbReference type="InterPro" id="IPR041489">
    <property type="entry name" value="PDZ_6"/>
</dbReference>
<dbReference type="PROSITE" id="PS50175">
    <property type="entry name" value="ASP_PROT_RETROV"/>
    <property type="match status" value="1"/>
</dbReference>
<dbReference type="KEGG" id="mgel:G5B37_13245"/>
<dbReference type="Pfam" id="PF13650">
    <property type="entry name" value="Asp_protease_2"/>
    <property type="match status" value="1"/>
</dbReference>
<reference evidence="4 5" key="1">
    <citation type="submission" date="2020-02" db="EMBL/GenBank/DDBJ databases">
        <title>Complete genome sequence of Flavobacteriaceae bacterium.</title>
        <authorList>
            <person name="Kim S.-J."/>
            <person name="Kim Y.-S."/>
            <person name="Kim K.-H."/>
        </authorList>
    </citation>
    <scope>NUCLEOTIDE SEQUENCE [LARGE SCALE GENOMIC DNA]</scope>
    <source>
        <strain evidence="4 5">RR4-40</strain>
    </source>
</reference>
<dbReference type="CDD" id="cd05483">
    <property type="entry name" value="retropepsin_like_bacteria"/>
    <property type="match status" value="1"/>
</dbReference>
<evidence type="ECO:0000256" key="1">
    <source>
        <dbReference type="ARBA" id="ARBA00022801"/>
    </source>
</evidence>
<feature type="domain" description="Peptidase A2" evidence="3">
    <location>
        <begin position="75"/>
        <end position="164"/>
    </location>
</feature>
<evidence type="ECO:0000313" key="5">
    <source>
        <dbReference type="Proteomes" id="UP000505306"/>
    </source>
</evidence>
<dbReference type="InterPro" id="IPR034122">
    <property type="entry name" value="Retropepsin-like_bacterial"/>
</dbReference>
<evidence type="ECO:0000259" key="3">
    <source>
        <dbReference type="PROSITE" id="PS50175"/>
    </source>
</evidence>
<dbReference type="EMBL" id="CP049057">
    <property type="protein sequence ID" value="QIE60493.1"/>
    <property type="molecule type" value="Genomic_DNA"/>
</dbReference>
<dbReference type="Gene3D" id="2.30.42.10">
    <property type="match status" value="1"/>
</dbReference>
<protein>
    <submittedName>
        <fullName evidence="4">PDZ domain-containing protein</fullName>
    </submittedName>
</protein>
<accession>A0A6G6GPY4</accession>
<dbReference type="SMART" id="SM00228">
    <property type="entry name" value="PDZ"/>
    <property type="match status" value="1"/>
</dbReference>
<keyword evidence="5" id="KW-1185">Reference proteome</keyword>
<dbReference type="GO" id="GO:0004190">
    <property type="term" value="F:aspartic-type endopeptidase activity"/>
    <property type="evidence" value="ECO:0007669"/>
    <property type="project" value="InterPro"/>
</dbReference>
<feature type="domain" description="PDZ" evidence="2">
    <location>
        <begin position="364"/>
        <end position="451"/>
    </location>
</feature>
<organism evidence="4 5">
    <name type="scientific">Rasiella rasia</name>
    <dbReference type="NCBI Taxonomy" id="2744027"/>
    <lineage>
        <taxon>Bacteria</taxon>
        <taxon>Pseudomonadati</taxon>
        <taxon>Bacteroidota</taxon>
        <taxon>Flavobacteriia</taxon>
        <taxon>Flavobacteriales</taxon>
        <taxon>Flavobacteriaceae</taxon>
        <taxon>Rasiella</taxon>
    </lineage>
</organism>
<dbReference type="Pfam" id="PF17820">
    <property type="entry name" value="PDZ_6"/>
    <property type="match status" value="1"/>
</dbReference>
<gene>
    <name evidence="4" type="ORF">G5B37_13245</name>
</gene>
<dbReference type="AlphaFoldDB" id="A0A6G6GPY4"/>
<dbReference type="PROSITE" id="PS50106">
    <property type="entry name" value="PDZ"/>
    <property type="match status" value="1"/>
</dbReference>